<dbReference type="OrthoDB" id="1404627at2"/>
<name>A0A238YCF9_9FLAO</name>
<evidence type="ECO:0008006" key="3">
    <source>
        <dbReference type="Google" id="ProtNLM"/>
    </source>
</evidence>
<evidence type="ECO:0000313" key="2">
    <source>
        <dbReference type="Proteomes" id="UP000198412"/>
    </source>
</evidence>
<reference evidence="2" key="1">
    <citation type="submission" date="2017-06" db="EMBL/GenBank/DDBJ databases">
        <authorList>
            <person name="Varghese N."/>
            <person name="Submissions S."/>
        </authorList>
    </citation>
    <scope>NUCLEOTIDE SEQUENCE [LARGE SCALE GENOMIC DNA]</scope>
    <source>
        <strain evidence="2">DSM 27993</strain>
    </source>
</reference>
<dbReference type="Proteomes" id="UP000198412">
    <property type="component" value="Unassembled WGS sequence"/>
</dbReference>
<dbReference type="EMBL" id="FZNX01000004">
    <property type="protein sequence ID" value="SNR68283.1"/>
    <property type="molecule type" value="Genomic_DNA"/>
</dbReference>
<dbReference type="RefSeq" id="WP_089378727.1">
    <property type="nucleotide sequence ID" value="NZ_FZNX01000004.1"/>
</dbReference>
<dbReference type="AlphaFoldDB" id="A0A238YCF9"/>
<organism evidence="1 2">
    <name type="scientific">Lutibacter flavus</name>
    <dbReference type="NCBI Taxonomy" id="691689"/>
    <lineage>
        <taxon>Bacteria</taxon>
        <taxon>Pseudomonadati</taxon>
        <taxon>Bacteroidota</taxon>
        <taxon>Flavobacteriia</taxon>
        <taxon>Flavobacteriales</taxon>
        <taxon>Flavobacteriaceae</taxon>
        <taxon>Lutibacter</taxon>
    </lineage>
</organism>
<dbReference type="InterPro" id="IPR043766">
    <property type="entry name" value="BfmA-like"/>
</dbReference>
<protein>
    <recommendedName>
        <fullName evidence="3">Mobilization protein</fullName>
    </recommendedName>
</protein>
<accession>A0A238YCF9</accession>
<dbReference type="InterPro" id="IPR048098">
    <property type="entry name" value="MobB"/>
</dbReference>
<sequence>MYITITAQKLSGAFNQSVADFVNYLEKENNEKEAELQEHFFNQYEDQIAPQQVISEIDSNTKKLKKVEPKFYSITVNPSSYELKRLQNNSEDLKKYTRALMQDYVKAFNREINNKPITIDAIKYFAKIEHTRTFKGTDKQVLENQPYASKILKLKNEIRKINSGEQTRNIQLLENKINKLESNAPHKQNGKRIVQGMQKQGSQSHIHIIVSRKDNTNSYSLSPGSKYKASEVTLNGKIVKRGFDRDSFFKNAEQTFDTTFQYKRNYVETYNARKTFIKNPKIYFSALLELPTNERAVAFKLLSKSGVPVTSIPTNQVQLVLKAFKKLKQLTEVAIQSSSIGI</sequence>
<dbReference type="Pfam" id="PF18976">
    <property type="entry name" value="DUF5712"/>
    <property type="match status" value="1"/>
</dbReference>
<evidence type="ECO:0000313" key="1">
    <source>
        <dbReference type="EMBL" id="SNR68283.1"/>
    </source>
</evidence>
<keyword evidence="2" id="KW-1185">Reference proteome</keyword>
<proteinExistence type="predicted"/>
<gene>
    <name evidence="1" type="ORF">SAMN04488111_2439</name>
</gene>
<dbReference type="NCBIfam" id="NF041495">
    <property type="entry name" value="MobB_relaxase"/>
    <property type="match status" value="1"/>
</dbReference>